<accession>A0A6C2CLY6</accession>
<dbReference type="RefSeq" id="WP_148579771.1">
    <property type="nucleotide sequence ID" value="NZ_SDKK01000013.1"/>
</dbReference>
<evidence type="ECO:0000313" key="1">
    <source>
        <dbReference type="EMBL" id="TYC55204.1"/>
    </source>
</evidence>
<reference evidence="1 2" key="1">
    <citation type="submission" date="2019-01" db="EMBL/GenBank/DDBJ databases">
        <title>Zoogloea oleivorans genome sequencing and assembly.</title>
        <authorList>
            <person name="Tancsics A."/>
            <person name="Farkas M."/>
            <person name="Kriszt B."/>
            <person name="Maroti G."/>
            <person name="Horvath B."/>
        </authorList>
    </citation>
    <scope>NUCLEOTIDE SEQUENCE [LARGE SCALE GENOMIC DNA]</scope>
    <source>
        <strain evidence="1 2">Buc</strain>
    </source>
</reference>
<evidence type="ECO:0000313" key="2">
    <source>
        <dbReference type="Proteomes" id="UP000389128"/>
    </source>
</evidence>
<comment type="caution">
    <text evidence="1">The sequence shown here is derived from an EMBL/GenBank/DDBJ whole genome shotgun (WGS) entry which is preliminary data.</text>
</comment>
<organism evidence="1 2">
    <name type="scientific">Zoogloea oleivorans</name>
    <dbReference type="NCBI Taxonomy" id="1552750"/>
    <lineage>
        <taxon>Bacteria</taxon>
        <taxon>Pseudomonadati</taxon>
        <taxon>Pseudomonadota</taxon>
        <taxon>Betaproteobacteria</taxon>
        <taxon>Rhodocyclales</taxon>
        <taxon>Zoogloeaceae</taxon>
        <taxon>Zoogloea</taxon>
    </lineage>
</organism>
<proteinExistence type="predicted"/>
<dbReference type="EMBL" id="SDKK01000013">
    <property type="protein sequence ID" value="TYC55204.1"/>
    <property type="molecule type" value="Genomic_DNA"/>
</dbReference>
<evidence type="ECO:0008006" key="3">
    <source>
        <dbReference type="Google" id="ProtNLM"/>
    </source>
</evidence>
<protein>
    <recommendedName>
        <fullName evidence="3">NERD domain-containing protein</fullName>
    </recommendedName>
</protein>
<dbReference type="AlphaFoldDB" id="A0A6C2CLY6"/>
<dbReference type="Proteomes" id="UP000389128">
    <property type="component" value="Unassembled WGS sequence"/>
</dbReference>
<name>A0A6C2CLY6_9RHOO</name>
<keyword evidence="2" id="KW-1185">Reference proteome</keyword>
<sequence length="139" mass="15658">MRDDAGLVRDLDVLECQRQSLPDTFEIFHSVAWHSLDHGVDRHGKIDIVVLSPSGNILLPEVKADDVMLRDREGLKLYGGREHDVGRQLRVQFAAMVHRLKQAQLNASVGNCLVLPNYRVGDPRLQGQLPLSARDMQNQ</sequence>
<gene>
    <name evidence="1" type="ORF">ETQ85_14375</name>
</gene>
<dbReference type="OrthoDB" id="393237at2"/>